<evidence type="ECO:0000256" key="9">
    <source>
        <dbReference type="ARBA" id="ARBA00061532"/>
    </source>
</evidence>
<evidence type="ECO:0000256" key="2">
    <source>
        <dbReference type="ARBA" id="ARBA00022475"/>
    </source>
</evidence>
<keyword evidence="6 10" id="KW-1133">Transmembrane helix</keyword>
<dbReference type="PRINTS" id="PR01806">
    <property type="entry name" value="VIRFACTRMVIN"/>
</dbReference>
<feature type="transmembrane region" description="Helical" evidence="10">
    <location>
        <begin position="341"/>
        <end position="365"/>
    </location>
</feature>
<feature type="transmembrane region" description="Helical" evidence="10">
    <location>
        <begin position="163"/>
        <end position="182"/>
    </location>
</feature>
<name>A0ABW3UES2_9GAMM</name>
<keyword evidence="10" id="KW-0997">Cell inner membrane</keyword>
<keyword evidence="2 10" id="KW-1003">Cell membrane</keyword>
<keyword evidence="7 10" id="KW-0472">Membrane</keyword>
<comment type="function">
    <text evidence="8 10 11">Involved in peptidoglycan biosynthesis. Transports lipid-linked peptidoglycan precursors from the inner to the outer leaflet of the cytoplasmic membrane.</text>
</comment>
<evidence type="ECO:0000256" key="12">
    <source>
        <dbReference type="SAM" id="MobiDB-lite"/>
    </source>
</evidence>
<dbReference type="HAMAP" id="MF_02078">
    <property type="entry name" value="MurJ_MviN"/>
    <property type="match status" value="1"/>
</dbReference>
<proteinExistence type="inferred from homology"/>
<feature type="transmembrane region" description="Helical" evidence="10">
    <location>
        <begin position="385"/>
        <end position="403"/>
    </location>
</feature>
<keyword evidence="10 11" id="KW-0813">Transport</keyword>
<organism evidence="13 14">
    <name type="scientific">Microbulbifer celer</name>
    <dbReference type="NCBI Taxonomy" id="435905"/>
    <lineage>
        <taxon>Bacteria</taxon>
        <taxon>Pseudomonadati</taxon>
        <taxon>Pseudomonadota</taxon>
        <taxon>Gammaproteobacteria</taxon>
        <taxon>Cellvibrionales</taxon>
        <taxon>Microbulbiferaceae</taxon>
        <taxon>Microbulbifer</taxon>
    </lineage>
</organism>
<feature type="transmembrane region" description="Helical" evidence="10">
    <location>
        <begin position="257"/>
        <end position="282"/>
    </location>
</feature>
<feature type="transmembrane region" description="Helical" evidence="10">
    <location>
        <begin position="439"/>
        <end position="458"/>
    </location>
</feature>
<evidence type="ECO:0000256" key="10">
    <source>
        <dbReference type="HAMAP-Rule" id="MF_02078"/>
    </source>
</evidence>
<comment type="pathway">
    <text evidence="10">Cell wall biogenesis; peptidoglycan biosynthesis.</text>
</comment>
<feature type="transmembrane region" description="Helical" evidence="10">
    <location>
        <begin position="415"/>
        <end position="433"/>
    </location>
</feature>
<comment type="similarity">
    <text evidence="9 10 11">Belongs to the MurJ/MviN family.</text>
</comment>
<feature type="transmembrane region" description="Helical" evidence="10">
    <location>
        <begin position="478"/>
        <end position="500"/>
    </location>
</feature>
<dbReference type="Proteomes" id="UP001597264">
    <property type="component" value="Unassembled WGS sequence"/>
</dbReference>
<dbReference type="EMBL" id="JBHTLR010000022">
    <property type="protein sequence ID" value="MFD1217990.1"/>
    <property type="molecule type" value="Genomic_DNA"/>
</dbReference>
<dbReference type="InterPro" id="IPR004268">
    <property type="entry name" value="MurJ"/>
</dbReference>
<evidence type="ECO:0000256" key="7">
    <source>
        <dbReference type="ARBA" id="ARBA00023136"/>
    </source>
</evidence>
<dbReference type="Pfam" id="PF03023">
    <property type="entry name" value="MurJ"/>
    <property type="match status" value="1"/>
</dbReference>
<dbReference type="PANTHER" id="PTHR47019:SF1">
    <property type="entry name" value="LIPID II FLIPPASE MURJ"/>
    <property type="match status" value="1"/>
</dbReference>
<keyword evidence="10 11" id="KW-0961">Cell wall biogenesis/degradation</keyword>
<dbReference type="InterPro" id="IPR051050">
    <property type="entry name" value="Lipid_II_flippase_MurJ/MviN"/>
</dbReference>
<sequence>MALSTPEQRNSEQLPPGSEKKDSPRRGLLHGTSVVGSATMLSRFMGLARDVVFARLTGAGDAADAFFVAFKIPNFFRRLFAEGAFAQAFVPVLAEYRQKGGIAAVRELNDRVAGALGGTLLLVTLFGVLCAPLVTGLFAFGWWWGGDEPQKFALATEMLRITFPYLMLISLTGFAGAVLNSFDRFAIPALTPVLLNLVLIGAATIAAGWFEPSVMALAWGVLVAGVVQLLFQIPFLIGQGLLPRPRWDWQYPGVRKILRLMAPAIFGVSVTQISLVLDTVLASFLPTGSVTWLYFSDRLTELPLGVFGVAVATVILPNLSRQHAGGDPRLFRHTLDWALRSVTLIALPAAVALFVLAEPLLTVLFQYGKMTPRDMEMAAWSLRAYTFGLLSFMLIKVLAPGYFARQDTATPVKFGLIAIASKMVLSLLFVIPLNHYFQLGHMGLAAATAGQAAINAWLLYRGLRQGGVYTPEAGWGGYLLRLLLANLTMAAVLLAFLHYWPQWHEWPWWQRVWRMGTLVAAGGAAYGLTLLASGLRPRHFRATS</sequence>
<keyword evidence="5 10" id="KW-0573">Peptidoglycan synthesis</keyword>
<evidence type="ECO:0000313" key="13">
    <source>
        <dbReference type="EMBL" id="MFD1217990.1"/>
    </source>
</evidence>
<feature type="transmembrane region" description="Helical" evidence="10">
    <location>
        <begin position="216"/>
        <end position="237"/>
    </location>
</feature>
<protein>
    <recommendedName>
        <fullName evidence="10">Probable lipid II flippase MurJ</fullName>
    </recommendedName>
</protein>
<feature type="transmembrane region" description="Helical" evidence="10">
    <location>
        <begin position="512"/>
        <end position="535"/>
    </location>
</feature>
<feature type="transmembrane region" description="Helical" evidence="10">
    <location>
        <begin position="302"/>
        <end position="320"/>
    </location>
</feature>
<feature type="compositionally biased region" description="Polar residues" evidence="12">
    <location>
        <begin position="1"/>
        <end position="13"/>
    </location>
</feature>
<dbReference type="PANTHER" id="PTHR47019">
    <property type="entry name" value="LIPID II FLIPPASE MURJ"/>
    <property type="match status" value="1"/>
</dbReference>
<keyword evidence="14" id="KW-1185">Reference proteome</keyword>
<evidence type="ECO:0000256" key="1">
    <source>
        <dbReference type="ARBA" id="ARBA00004651"/>
    </source>
</evidence>
<evidence type="ECO:0000256" key="3">
    <source>
        <dbReference type="ARBA" id="ARBA00022692"/>
    </source>
</evidence>
<evidence type="ECO:0000313" key="14">
    <source>
        <dbReference type="Proteomes" id="UP001597264"/>
    </source>
</evidence>
<comment type="subcellular location">
    <subcellularLocation>
        <location evidence="10">Cell inner membrane</location>
        <topology evidence="10">Multi-pass membrane protein</topology>
    </subcellularLocation>
    <subcellularLocation>
        <location evidence="1">Cell membrane</location>
        <topology evidence="1">Multi-pass membrane protein</topology>
    </subcellularLocation>
</comment>
<comment type="caution">
    <text evidence="13">The sequence shown here is derived from an EMBL/GenBank/DDBJ whole genome shotgun (WGS) entry which is preliminary data.</text>
</comment>
<evidence type="ECO:0000256" key="8">
    <source>
        <dbReference type="ARBA" id="ARBA00060041"/>
    </source>
</evidence>
<gene>
    <name evidence="10 13" type="primary">murJ</name>
    <name evidence="13" type="ORF">ACFQ2X_15400</name>
</gene>
<dbReference type="CDD" id="cd13123">
    <property type="entry name" value="MATE_MurJ_like"/>
    <property type="match status" value="1"/>
</dbReference>
<dbReference type="PIRSF" id="PIRSF002869">
    <property type="entry name" value="MviN"/>
    <property type="match status" value="1"/>
</dbReference>
<keyword evidence="4 10" id="KW-0133">Cell shape</keyword>
<keyword evidence="3 10" id="KW-0812">Transmembrane</keyword>
<dbReference type="NCBIfam" id="TIGR01695">
    <property type="entry name" value="murJ_mviN"/>
    <property type="match status" value="1"/>
</dbReference>
<dbReference type="RefSeq" id="WP_377564272.1">
    <property type="nucleotide sequence ID" value="NZ_CP087715.1"/>
</dbReference>
<evidence type="ECO:0000256" key="11">
    <source>
        <dbReference type="PIRNR" id="PIRNR002869"/>
    </source>
</evidence>
<feature type="transmembrane region" description="Helical" evidence="10">
    <location>
        <begin position="189"/>
        <end position="210"/>
    </location>
</feature>
<feature type="region of interest" description="Disordered" evidence="12">
    <location>
        <begin position="1"/>
        <end position="26"/>
    </location>
</feature>
<evidence type="ECO:0000256" key="5">
    <source>
        <dbReference type="ARBA" id="ARBA00022984"/>
    </source>
</evidence>
<accession>A0ABW3UES2</accession>
<reference evidence="14" key="1">
    <citation type="journal article" date="2019" name="Int. J. Syst. Evol. Microbiol.">
        <title>The Global Catalogue of Microorganisms (GCM) 10K type strain sequencing project: providing services to taxonomists for standard genome sequencing and annotation.</title>
        <authorList>
            <consortium name="The Broad Institute Genomics Platform"/>
            <consortium name="The Broad Institute Genome Sequencing Center for Infectious Disease"/>
            <person name="Wu L."/>
            <person name="Ma J."/>
        </authorList>
    </citation>
    <scope>NUCLEOTIDE SEQUENCE [LARGE SCALE GENOMIC DNA]</scope>
    <source>
        <strain evidence="14">CCUG 54356</strain>
    </source>
</reference>
<evidence type="ECO:0000256" key="4">
    <source>
        <dbReference type="ARBA" id="ARBA00022960"/>
    </source>
</evidence>
<feature type="transmembrane region" description="Helical" evidence="10">
    <location>
        <begin position="120"/>
        <end position="143"/>
    </location>
</feature>
<evidence type="ECO:0000256" key="6">
    <source>
        <dbReference type="ARBA" id="ARBA00022989"/>
    </source>
</evidence>